<feature type="domain" description="LexA repressor DNA-binding" evidence="1">
    <location>
        <begin position="20"/>
        <end position="84"/>
    </location>
</feature>
<dbReference type="Gene3D" id="1.10.10.10">
    <property type="entry name" value="Winged helix-like DNA-binding domain superfamily/Winged helix DNA-binding domain"/>
    <property type="match status" value="1"/>
</dbReference>
<evidence type="ECO:0000313" key="2">
    <source>
        <dbReference type="EMBL" id="QJI04432.1"/>
    </source>
</evidence>
<organism evidence="2">
    <name type="scientific">viral metagenome</name>
    <dbReference type="NCBI Taxonomy" id="1070528"/>
    <lineage>
        <taxon>unclassified sequences</taxon>
        <taxon>metagenomes</taxon>
        <taxon>organismal metagenomes</taxon>
    </lineage>
</organism>
<reference evidence="2" key="1">
    <citation type="submission" date="2020-03" db="EMBL/GenBank/DDBJ databases">
        <title>The deep terrestrial virosphere.</title>
        <authorList>
            <person name="Holmfeldt K."/>
            <person name="Nilsson E."/>
            <person name="Simone D."/>
            <person name="Lopez-Fernandez M."/>
            <person name="Wu X."/>
            <person name="de Brujin I."/>
            <person name="Lundin D."/>
            <person name="Andersson A."/>
            <person name="Bertilsson S."/>
            <person name="Dopson M."/>
        </authorList>
    </citation>
    <scope>NUCLEOTIDE SEQUENCE</scope>
    <source>
        <strain evidence="2">TM448B08429</strain>
    </source>
</reference>
<sequence length="100" mass="11404">MDLNAVKKGRRKVKVGDAPTKRQLHVLQYIWRRCEQGWPPTLAEIGTSCYPSAKEESSRQSARHCVYWLEKKGLLQRSPRIARGLKLTARGLAACQKEIT</sequence>
<dbReference type="EMBL" id="MT145179">
    <property type="protein sequence ID" value="QJI04432.1"/>
    <property type="molecule type" value="Genomic_DNA"/>
</dbReference>
<dbReference type="GO" id="GO:0004252">
    <property type="term" value="F:serine-type endopeptidase activity"/>
    <property type="evidence" value="ECO:0007669"/>
    <property type="project" value="InterPro"/>
</dbReference>
<dbReference type="GO" id="GO:0006508">
    <property type="term" value="P:proteolysis"/>
    <property type="evidence" value="ECO:0007669"/>
    <property type="project" value="InterPro"/>
</dbReference>
<dbReference type="SUPFAM" id="SSF46785">
    <property type="entry name" value="Winged helix' DNA-binding domain"/>
    <property type="match status" value="1"/>
</dbReference>
<dbReference type="InterPro" id="IPR006199">
    <property type="entry name" value="LexA_DNA-bd_dom"/>
</dbReference>
<dbReference type="InterPro" id="IPR036388">
    <property type="entry name" value="WH-like_DNA-bd_sf"/>
</dbReference>
<proteinExistence type="predicted"/>
<accession>A0A6M3Y2Y6</accession>
<name>A0A6M3Y2Y6_9ZZZZ</name>
<dbReference type="InterPro" id="IPR036390">
    <property type="entry name" value="WH_DNA-bd_sf"/>
</dbReference>
<dbReference type="Pfam" id="PF01726">
    <property type="entry name" value="LexA_DNA_bind"/>
    <property type="match status" value="1"/>
</dbReference>
<protein>
    <submittedName>
        <fullName evidence="2">Putative transcriptional repressor</fullName>
    </submittedName>
</protein>
<dbReference type="AlphaFoldDB" id="A0A6M3Y2Y6"/>
<evidence type="ECO:0000259" key="1">
    <source>
        <dbReference type="Pfam" id="PF01726"/>
    </source>
</evidence>
<gene>
    <name evidence="2" type="ORF">TM448B08429_0005</name>
</gene>